<proteinExistence type="predicted"/>
<reference evidence="1 2" key="1">
    <citation type="submission" date="2021-03" db="EMBL/GenBank/DDBJ databases">
        <title>Enterococcal diversity collection.</title>
        <authorList>
            <person name="Gilmore M.S."/>
            <person name="Schwartzman J."/>
            <person name="Van Tyne D."/>
            <person name="Martin M."/>
            <person name="Earl A.M."/>
            <person name="Manson A.L."/>
            <person name="Straub T."/>
            <person name="Salamzade R."/>
            <person name="Saavedra J."/>
            <person name="Lebreton F."/>
            <person name="Prichula J."/>
            <person name="Schaufler K."/>
            <person name="Gaca A."/>
            <person name="Sgardioli B."/>
            <person name="Wagenaar J."/>
            <person name="Strong T."/>
        </authorList>
    </citation>
    <scope>NUCLEOTIDE SEQUENCE [LARGE SCALE GENOMIC DNA]</scope>
    <source>
        <strain evidence="1 2">MJM16</strain>
    </source>
</reference>
<accession>A0ABS3HMS9</accession>
<dbReference type="Proteomes" id="UP000664495">
    <property type="component" value="Unassembled WGS sequence"/>
</dbReference>
<protein>
    <submittedName>
        <fullName evidence="1">Uncharacterized protein</fullName>
    </submittedName>
</protein>
<name>A0ABS3HMS9_9ENTE</name>
<dbReference type="RefSeq" id="WP_207109968.1">
    <property type="nucleotide sequence ID" value="NZ_JAFLVR010000052.1"/>
</dbReference>
<organism evidence="1 2">
    <name type="scientific">Candidatus Enterococcus murrayae</name>
    <dbReference type="NCBI Taxonomy" id="2815321"/>
    <lineage>
        <taxon>Bacteria</taxon>
        <taxon>Bacillati</taxon>
        <taxon>Bacillota</taxon>
        <taxon>Bacilli</taxon>
        <taxon>Lactobacillales</taxon>
        <taxon>Enterococcaceae</taxon>
        <taxon>Enterococcus</taxon>
    </lineage>
</organism>
<comment type="caution">
    <text evidence="1">The sequence shown here is derived from an EMBL/GenBank/DDBJ whole genome shotgun (WGS) entry which is preliminary data.</text>
</comment>
<evidence type="ECO:0000313" key="2">
    <source>
        <dbReference type="Proteomes" id="UP000664495"/>
    </source>
</evidence>
<gene>
    <name evidence="1" type="ORF">JZO85_18385</name>
</gene>
<sequence length="103" mass="12108">MNQDLKKVLRHKSGVPFLAAKENCWINSERVELPLVAINNDHLKIYYYTLEEVAKNLELEVIAILRNVSDEYDPLFDKIKRALEKKMNEVKKEIAIRNIVLEK</sequence>
<dbReference type="EMBL" id="JAFLVR010000052">
    <property type="protein sequence ID" value="MBO0454229.1"/>
    <property type="molecule type" value="Genomic_DNA"/>
</dbReference>
<keyword evidence="2" id="KW-1185">Reference proteome</keyword>
<evidence type="ECO:0000313" key="1">
    <source>
        <dbReference type="EMBL" id="MBO0454229.1"/>
    </source>
</evidence>